<evidence type="ECO:0000313" key="2">
    <source>
        <dbReference type="Proteomes" id="UP000887159"/>
    </source>
</evidence>
<accession>A0A8X6WH03</accession>
<reference evidence="1" key="1">
    <citation type="submission" date="2020-08" db="EMBL/GenBank/DDBJ databases">
        <title>Multicomponent nature underlies the extraordinary mechanical properties of spider dragline silk.</title>
        <authorList>
            <person name="Kono N."/>
            <person name="Nakamura H."/>
            <person name="Mori M."/>
            <person name="Yoshida Y."/>
            <person name="Ohtoshi R."/>
            <person name="Malay A.D."/>
            <person name="Moran D.A.P."/>
            <person name="Tomita M."/>
            <person name="Numata K."/>
            <person name="Arakawa K."/>
        </authorList>
    </citation>
    <scope>NUCLEOTIDE SEQUENCE</scope>
</reference>
<gene>
    <name evidence="1" type="primary">NCL1_12488</name>
    <name evidence="1" type="ORF">TNCV_2504871</name>
</gene>
<name>A0A8X6WH03_TRICX</name>
<dbReference type="AlphaFoldDB" id="A0A8X6WH03"/>
<dbReference type="EMBL" id="BMAU01021422">
    <property type="protein sequence ID" value="GFY34184.1"/>
    <property type="molecule type" value="Genomic_DNA"/>
</dbReference>
<proteinExistence type="predicted"/>
<comment type="caution">
    <text evidence="1">The sequence shown here is derived from an EMBL/GenBank/DDBJ whole genome shotgun (WGS) entry which is preliminary data.</text>
</comment>
<sequence length="91" mass="10042">MGNSCYCGSNSVATEATLLPTFASQPDMTFWEYTSTGLAADEACPLCDHARIDSDHLLQCTRLDEYPADDIVSWYWKAGRQMVKKPSTGAE</sequence>
<protein>
    <submittedName>
        <fullName evidence="1">Cuticle protein 10.9</fullName>
    </submittedName>
</protein>
<keyword evidence="2" id="KW-1185">Reference proteome</keyword>
<organism evidence="1 2">
    <name type="scientific">Trichonephila clavipes</name>
    <name type="common">Golden silk orbweaver</name>
    <name type="synonym">Nephila clavipes</name>
    <dbReference type="NCBI Taxonomy" id="2585209"/>
    <lineage>
        <taxon>Eukaryota</taxon>
        <taxon>Metazoa</taxon>
        <taxon>Ecdysozoa</taxon>
        <taxon>Arthropoda</taxon>
        <taxon>Chelicerata</taxon>
        <taxon>Arachnida</taxon>
        <taxon>Araneae</taxon>
        <taxon>Araneomorphae</taxon>
        <taxon>Entelegynae</taxon>
        <taxon>Araneoidea</taxon>
        <taxon>Nephilidae</taxon>
        <taxon>Trichonephila</taxon>
    </lineage>
</organism>
<evidence type="ECO:0000313" key="1">
    <source>
        <dbReference type="EMBL" id="GFY34184.1"/>
    </source>
</evidence>
<dbReference type="Proteomes" id="UP000887159">
    <property type="component" value="Unassembled WGS sequence"/>
</dbReference>